<keyword evidence="5" id="KW-1185">Reference proteome</keyword>
<evidence type="ECO:0000313" key="5">
    <source>
        <dbReference type="Proteomes" id="UP001429580"/>
    </source>
</evidence>
<dbReference type="Proteomes" id="UP001429580">
    <property type="component" value="Unassembled WGS sequence"/>
</dbReference>
<dbReference type="Gene3D" id="3.10.580.10">
    <property type="entry name" value="CBS-domain"/>
    <property type="match status" value="1"/>
</dbReference>
<evidence type="ECO:0000313" key="4">
    <source>
        <dbReference type="EMBL" id="NIJ56831.1"/>
    </source>
</evidence>
<dbReference type="InterPro" id="IPR046342">
    <property type="entry name" value="CBS_dom_sf"/>
</dbReference>
<sequence>MTTVTAILNGKGRSVITISPQRTLREAVDVLAERRVGALVVTGVDGAVLGILSERDVVRVLAGEGPRALDNTVSRVMTSRVKTCTPYDTLDDVMEMMTAGRFRHVPVMEDSRLSGIISIGDVVKHRLAEFENEHQALREYIATA</sequence>
<dbReference type="InterPro" id="IPR051257">
    <property type="entry name" value="Diverse_CBS-Domain"/>
</dbReference>
<dbReference type="CDD" id="cd04623">
    <property type="entry name" value="CBS_pair_bac_euk"/>
    <property type="match status" value="1"/>
</dbReference>
<gene>
    <name evidence="4" type="ORF">FHS82_000644</name>
</gene>
<dbReference type="PROSITE" id="PS51371">
    <property type="entry name" value="CBS"/>
    <property type="match status" value="2"/>
</dbReference>
<dbReference type="InterPro" id="IPR044725">
    <property type="entry name" value="CBSX3_CBS_dom"/>
</dbReference>
<keyword evidence="1 2" id="KW-0129">CBS domain</keyword>
<protein>
    <submittedName>
        <fullName evidence="4">CBS domain-containing protein</fullName>
    </submittedName>
</protein>
<evidence type="ECO:0000256" key="1">
    <source>
        <dbReference type="ARBA" id="ARBA00023122"/>
    </source>
</evidence>
<evidence type="ECO:0000256" key="2">
    <source>
        <dbReference type="PROSITE-ProRule" id="PRU00703"/>
    </source>
</evidence>
<dbReference type="EMBL" id="JAASQI010000001">
    <property type="protein sequence ID" value="NIJ56831.1"/>
    <property type="molecule type" value="Genomic_DNA"/>
</dbReference>
<name>A0ABX0UV43_9HYPH</name>
<dbReference type="Pfam" id="PF00571">
    <property type="entry name" value="CBS"/>
    <property type="match status" value="2"/>
</dbReference>
<comment type="caution">
    <text evidence="4">The sequence shown here is derived from an EMBL/GenBank/DDBJ whole genome shotgun (WGS) entry which is preliminary data.</text>
</comment>
<reference evidence="4 5" key="1">
    <citation type="submission" date="2020-03" db="EMBL/GenBank/DDBJ databases">
        <title>Genomic Encyclopedia of Type Strains, Phase IV (KMG-IV): sequencing the most valuable type-strain genomes for metagenomic binning, comparative biology and taxonomic classification.</title>
        <authorList>
            <person name="Goeker M."/>
        </authorList>
    </citation>
    <scope>NUCLEOTIDE SEQUENCE [LARGE SCALE GENOMIC DNA]</scope>
    <source>
        <strain evidence="4 5">DSM 103870</strain>
    </source>
</reference>
<dbReference type="RefSeq" id="WP_166948616.1">
    <property type="nucleotide sequence ID" value="NZ_JAASQI010000001.1"/>
</dbReference>
<organism evidence="4 5">
    <name type="scientific">Pseudochelatococcus lubricantis</name>
    <dbReference type="NCBI Taxonomy" id="1538102"/>
    <lineage>
        <taxon>Bacteria</taxon>
        <taxon>Pseudomonadati</taxon>
        <taxon>Pseudomonadota</taxon>
        <taxon>Alphaproteobacteria</taxon>
        <taxon>Hyphomicrobiales</taxon>
        <taxon>Chelatococcaceae</taxon>
        <taxon>Pseudochelatococcus</taxon>
    </lineage>
</organism>
<accession>A0ABX0UV43</accession>
<evidence type="ECO:0000259" key="3">
    <source>
        <dbReference type="PROSITE" id="PS51371"/>
    </source>
</evidence>
<dbReference type="SUPFAM" id="SSF54631">
    <property type="entry name" value="CBS-domain pair"/>
    <property type="match status" value="1"/>
</dbReference>
<dbReference type="SMART" id="SM00116">
    <property type="entry name" value="CBS"/>
    <property type="match status" value="2"/>
</dbReference>
<dbReference type="PANTHER" id="PTHR43080">
    <property type="entry name" value="CBS DOMAIN-CONTAINING PROTEIN CBSX3, MITOCHONDRIAL"/>
    <property type="match status" value="1"/>
</dbReference>
<feature type="domain" description="CBS" evidence="3">
    <location>
        <begin position="1"/>
        <end position="69"/>
    </location>
</feature>
<feature type="domain" description="CBS" evidence="3">
    <location>
        <begin position="77"/>
        <end position="137"/>
    </location>
</feature>
<dbReference type="PANTHER" id="PTHR43080:SF2">
    <property type="entry name" value="CBS DOMAIN-CONTAINING PROTEIN"/>
    <property type="match status" value="1"/>
</dbReference>
<dbReference type="InterPro" id="IPR000644">
    <property type="entry name" value="CBS_dom"/>
</dbReference>
<proteinExistence type="predicted"/>